<feature type="compositionally biased region" description="Low complexity" evidence="1">
    <location>
        <begin position="167"/>
        <end position="176"/>
    </location>
</feature>
<evidence type="ECO:0000313" key="5">
    <source>
        <dbReference type="Proteomes" id="UP001651690"/>
    </source>
</evidence>
<feature type="region of interest" description="Disordered" evidence="1">
    <location>
        <begin position="328"/>
        <end position="387"/>
    </location>
</feature>
<evidence type="ECO:0000256" key="3">
    <source>
        <dbReference type="SAM" id="SignalP"/>
    </source>
</evidence>
<feature type="compositionally biased region" description="Gly residues" evidence="1">
    <location>
        <begin position="328"/>
        <end position="348"/>
    </location>
</feature>
<dbReference type="Proteomes" id="UP001651690">
    <property type="component" value="Unassembled WGS sequence"/>
</dbReference>
<feature type="region of interest" description="Disordered" evidence="1">
    <location>
        <begin position="31"/>
        <end position="176"/>
    </location>
</feature>
<evidence type="ECO:0000256" key="1">
    <source>
        <dbReference type="SAM" id="MobiDB-lite"/>
    </source>
</evidence>
<name>A0ABT1MBL5_9MYCO</name>
<proteinExistence type="predicted"/>
<comment type="caution">
    <text evidence="4">The sequence shown here is derived from an EMBL/GenBank/DDBJ whole genome shotgun (WGS) entry which is preliminary data.</text>
</comment>
<organism evidence="4 5">
    <name type="scientific">Mycolicibacterium arenosum</name>
    <dbReference type="NCBI Taxonomy" id="2952157"/>
    <lineage>
        <taxon>Bacteria</taxon>
        <taxon>Bacillati</taxon>
        <taxon>Actinomycetota</taxon>
        <taxon>Actinomycetes</taxon>
        <taxon>Mycobacteriales</taxon>
        <taxon>Mycobacteriaceae</taxon>
        <taxon>Mycolicibacterium</taxon>
    </lineage>
</organism>
<feature type="transmembrane region" description="Helical" evidence="2">
    <location>
        <begin position="413"/>
        <end position="436"/>
    </location>
</feature>
<sequence length="455" mass="43972">MASRMSMAAAAAVMASGLFVGGSSASLAFAEPDTSAAGDGPGTGTGGTSNTTPGQSADPQPESPAPGFPDSGPPTAGGPSSGSQQPQSHVGNGRTGLPAGSAGATPDSTPPSKQPESPGEQGPQTPAANPGELPSTPAEVPVDPAAGEQPPVVDEEGGSGAGGGSGPPTADGAADPALTAPAETVPVVTEPTEPAGPGEETLLPEADPTALKEGEVEEEPQVPDWCWWPLPTFPTLPSGDGGNGAVPQTTQLNFGELLNIPPMQLPQLQVPQFPEIQLPLLPPDLLNQLAQPVQPFIDAVTGLATAASELPFTTITLPVIVTPGGTAGGGGGGGGGGGAGAGGAGTTGIGPRPGMPEAPRVTGKPGGKPASPPEPVQTSPDVPAFTAGAGAAPAPSYRAGYTDYLRAAGLGEVAAVAVPGVTGILALVGAGGLLGYRQARAGHTVRASGTGRFMS</sequence>
<dbReference type="EMBL" id="JANDBD010000013">
    <property type="protein sequence ID" value="MCP9275777.1"/>
    <property type="molecule type" value="Genomic_DNA"/>
</dbReference>
<feature type="compositionally biased region" description="Low complexity" evidence="1">
    <location>
        <begin position="69"/>
        <end position="91"/>
    </location>
</feature>
<feature type="chain" id="PRO_5047214867" evidence="3">
    <location>
        <begin position="31"/>
        <end position="455"/>
    </location>
</feature>
<accession>A0ABT1MBL5</accession>
<evidence type="ECO:0000313" key="4">
    <source>
        <dbReference type="EMBL" id="MCP9275777.1"/>
    </source>
</evidence>
<dbReference type="RefSeq" id="WP_255063634.1">
    <property type="nucleotide sequence ID" value="NZ_JANDBD010000013.1"/>
</dbReference>
<keyword evidence="5" id="KW-1185">Reference proteome</keyword>
<gene>
    <name evidence="4" type="ORF">NM203_26655</name>
</gene>
<keyword evidence="3" id="KW-0732">Signal</keyword>
<keyword evidence="2" id="KW-0472">Membrane</keyword>
<protein>
    <submittedName>
        <fullName evidence="4">Uncharacterized protein</fullName>
    </submittedName>
</protein>
<evidence type="ECO:0000256" key="2">
    <source>
        <dbReference type="SAM" id="Phobius"/>
    </source>
</evidence>
<keyword evidence="2" id="KW-0812">Transmembrane</keyword>
<keyword evidence="2" id="KW-1133">Transmembrane helix</keyword>
<feature type="signal peptide" evidence="3">
    <location>
        <begin position="1"/>
        <end position="30"/>
    </location>
</feature>
<reference evidence="4 5" key="1">
    <citation type="submission" date="2022-06" db="EMBL/GenBank/DDBJ databases">
        <title>Mycolicibacterium sp. CAU 1645 isolated from seawater.</title>
        <authorList>
            <person name="Kim W."/>
        </authorList>
    </citation>
    <scope>NUCLEOTIDE SEQUENCE [LARGE SCALE GENOMIC DNA]</scope>
    <source>
        <strain evidence="4 5">CAU 1645</strain>
    </source>
</reference>